<dbReference type="InterPro" id="IPR000182">
    <property type="entry name" value="GNAT_dom"/>
</dbReference>
<protein>
    <submittedName>
        <fullName evidence="2">GNAT family N-acetyltransferase</fullName>
    </submittedName>
</protein>
<keyword evidence="2" id="KW-0808">Transferase</keyword>
<dbReference type="RefSeq" id="WP_121891922.1">
    <property type="nucleotide sequence ID" value="NZ_PENI01000017.1"/>
</dbReference>
<dbReference type="OrthoDB" id="3174529at2"/>
<accession>A0A3M0I4K0</accession>
<gene>
    <name evidence="2" type="ORF">CTZ28_24750</name>
</gene>
<keyword evidence="3" id="KW-1185">Reference proteome</keyword>
<feature type="domain" description="N-acetyltransferase" evidence="1">
    <location>
        <begin position="150"/>
        <end position="291"/>
    </location>
</feature>
<organism evidence="2 3">
    <name type="scientific">Streptomyces shenzhenensis</name>
    <dbReference type="NCBI Taxonomy" id="943815"/>
    <lineage>
        <taxon>Bacteria</taxon>
        <taxon>Bacillati</taxon>
        <taxon>Actinomycetota</taxon>
        <taxon>Actinomycetes</taxon>
        <taxon>Kitasatosporales</taxon>
        <taxon>Streptomycetaceae</taxon>
        <taxon>Streptomyces</taxon>
    </lineage>
</organism>
<dbReference type="Proteomes" id="UP000270471">
    <property type="component" value="Unassembled WGS sequence"/>
</dbReference>
<evidence type="ECO:0000259" key="1">
    <source>
        <dbReference type="PROSITE" id="PS51186"/>
    </source>
</evidence>
<dbReference type="AlphaFoldDB" id="A0A3M0I4K0"/>
<dbReference type="GO" id="GO:0016747">
    <property type="term" value="F:acyltransferase activity, transferring groups other than amino-acyl groups"/>
    <property type="evidence" value="ECO:0007669"/>
    <property type="project" value="InterPro"/>
</dbReference>
<dbReference type="Gene3D" id="3.40.630.30">
    <property type="match status" value="1"/>
</dbReference>
<reference evidence="2 3" key="1">
    <citation type="submission" date="2017-11" db="EMBL/GenBank/DDBJ databases">
        <title>Draft genome of actinobacteria isolated from guarana (Paullinia cupana (Mart.) Ducke.</title>
        <authorList>
            <person name="Siqueira K.A."/>
            <person name="Liotti R.G."/>
            <person name="Mendes T.A.O."/>
            <person name="Soares M.A."/>
        </authorList>
    </citation>
    <scope>NUCLEOTIDE SEQUENCE [LARGE SCALE GENOMIC DNA]</scope>
    <source>
        <strain evidence="2 3">193</strain>
    </source>
</reference>
<name>A0A3M0I4K0_9ACTN</name>
<dbReference type="SUPFAM" id="SSF55729">
    <property type="entry name" value="Acyl-CoA N-acyltransferases (Nat)"/>
    <property type="match status" value="1"/>
</dbReference>
<evidence type="ECO:0000313" key="2">
    <source>
        <dbReference type="EMBL" id="RMB83228.1"/>
    </source>
</evidence>
<sequence length="291" mass="30840">MPSEHTWYLTEDLDDFLARAGDFPRSRPTLHTVLLTVTDTLRSRGPHAYGPRNPLYGVLGAQSGGVRAALLHTPPHPLNLTPLAPGAAAELAACLLARGHSVPGVSAEQETAAAFTAAWERATGVSGSLRQRQRLYRLGELTVPEPVPQGRARAAGAPDRELVRRWYEEFAAAVGQRASAAFAAEWADSRVADGGVTLWETPDGTPVAMAGVTPKSAGQIRVTTVYTPARLRGRGYAGAVTATVSRAAQQAGAQEVLLFTDLANPTSNGLYQRIGYRPVADFAVYGFAAGE</sequence>
<proteinExistence type="predicted"/>
<evidence type="ECO:0000313" key="3">
    <source>
        <dbReference type="Proteomes" id="UP000270471"/>
    </source>
</evidence>
<comment type="caution">
    <text evidence="2">The sequence shown here is derived from an EMBL/GenBank/DDBJ whole genome shotgun (WGS) entry which is preliminary data.</text>
</comment>
<dbReference type="Pfam" id="PF00583">
    <property type="entry name" value="Acetyltransf_1"/>
    <property type="match status" value="1"/>
</dbReference>
<dbReference type="InterPro" id="IPR016181">
    <property type="entry name" value="Acyl_CoA_acyltransferase"/>
</dbReference>
<dbReference type="PROSITE" id="PS51186">
    <property type="entry name" value="GNAT"/>
    <property type="match status" value="1"/>
</dbReference>
<dbReference type="EMBL" id="PENI01000017">
    <property type="protein sequence ID" value="RMB83228.1"/>
    <property type="molecule type" value="Genomic_DNA"/>
</dbReference>